<dbReference type="Proteomes" id="UP000653454">
    <property type="component" value="Unassembled WGS sequence"/>
</dbReference>
<dbReference type="AlphaFoldDB" id="A0A8S4G1T8"/>
<comment type="caution">
    <text evidence="1">The sequence shown here is derived from an EMBL/GenBank/DDBJ whole genome shotgun (WGS) entry which is preliminary data.</text>
</comment>
<gene>
    <name evidence="1" type="ORF">PLXY2_LOCUS13350</name>
</gene>
<accession>A0A8S4G1T8</accession>
<evidence type="ECO:0000313" key="2">
    <source>
        <dbReference type="Proteomes" id="UP000653454"/>
    </source>
</evidence>
<dbReference type="EMBL" id="CAJHNJ030000094">
    <property type="protein sequence ID" value="CAG9135083.1"/>
    <property type="molecule type" value="Genomic_DNA"/>
</dbReference>
<reference evidence="1" key="1">
    <citation type="submission" date="2020-11" db="EMBL/GenBank/DDBJ databases">
        <authorList>
            <person name="Whiteford S."/>
        </authorList>
    </citation>
    <scope>NUCLEOTIDE SEQUENCE</scope>
</reference>
<evidence type="ECO:0000313" key="1">
    <source>
        <dbReference type="EMBL" id="CAG9135083.1"/>
    </source>
</evidence>
<sequence length="53" mass="5658">MSGTLAKRISCSTQATPVHSLVRLPPIISDNSTRSLVASEGESKSHIQLQHST</sequence>
<protein>
    <submittedName>
        <fullName evidence="1">(diamondback moth) hypothetical protein</fullName>
    </submittedName>
</protein>
<keyword evidence="2" id="KW-1185">Reference proteome</keyword>
<organism evidence="1 2">
    <name type="scientific">Plutella xylostella</name>
    <name type="common">Diamondback moth</name>
    <name type="synonym">Plutella maculipennis</name>
    <dbReference type="NCBI Taxonomy" id="51655"/>
    <lineage>
        <taxon>Eukaryota</taxon>
        <taxon>Metazoa</taxon>
        <taxon>Ecdysozoa</taxon>
        <taxon>Arthropoda</taxon>
        <taxon>Hexapoda</taxon>
        <taxon>Insecta</taxon>
        <taxon>Pterygota</taxon>
        <taxon>Neoptera</taxon>
        <taxon>Endopterygota</taxon>
        <taxon>Lepidoptera</taxon>
        <taxon>Glossata</taxon>
        <taxon>Ditrysia</taxon>
        <taxon>Yponomeutoidea</taxon>
        <taxon>Plutellidae</taxon>
        <taxon>Plutella</taxon>
    </lineage>
</organism>
<proteinExistence type="predicted"/>
<name>A0A8S4G1T8_PLUXY</name>